<proteinExistence type="predicted"/>
<comment type="caution">
    <text evidence="1">The sequence shown here is derived from an EMBL/GenBank/DDBJ whole genome shotgun (WGS) entry which is preliminary data.</text>
</comment>
<dbReference type="GO" id="GO:0006357">
    <property type="term" value="P:regulation of transcription by RNA polymerase II"/>
    <property type="evidence" value="ECO:0007669"/>
    <property type="project" value="TreeGrafter"/>
</dbReference>
<dbReference type="PANTHER" id="PTHR23335:SF1">
    <property type="entry name" value="CALMODULIN-BINDING TRANSCRIPTION ACTIVATOR, ISOFORM F"/>
    <property type="match status" value="1"/>
</dbReference>
<dbReference type="EMBL" id="JANJYI010000008">
    <property type="protein sequence ID" value="KAK2639236.1"/>
    <property type="molecule type" value="Genomic_DNA"/>
</dbReference>
<dbReference type="GO" id="GO:0003712">
    <property type="term" value="F:transcription coregulator activity"/>
    <property type="evidence" value="ECO:0007669"/>
    <property type="project" value="TreeGrafter"/>
</dbReference>
<keyword evidence="2" id="KW-1185">Reference proteome</keyword>
<dbReference type="GO" id="GO:0005634">
    <property type="term" value="C:nucleus"/>
    <property type="evidence" value="ECO:0007669"/>
    <property type="project" value="TreeGrafter"/>
</dbReference>
<sequence length="349" mass="39630">MFFYQDQIGVPLEGDLSLTVAQKQIFTIREISLDWGYTTEATTMLLSDSPAQKGDIESAHHLLRRLKADDELWGQVIEALLVGSGTSSGTIEWLMQELLKVNLQQWLSSKSMGESDQPGCSLSKKEQGIIHMIAGLGFEWALNLILSHACHKREPLTNEDQLSLKDTWAAVRNAAQAAACIQSGFCAHSFRRRQQKDGLRLHYELQCKEKMVYKSMNFYVFWQAHVRGYQVRKNYKVICWAVGVLDKVILWWRWKGVGLRGFWQETESSIDDSEDEDILKLIRKEKVDGAIDEAVSRVLGMVDSLDAHQQYRHMLERYRQGKAELGATAAAATISKGDIVDMDNDDSLE</sequence>
<dbReference type="GO" id="GO:0003690">
    <property type="term" value="F:double-stranded DNA binding"/>
    <property type="evidence" value="ECO:0007669"/>
    <property type="project" value="TreeGrafter"/>
</dbReference>
<reference evidence="1" key="1">
    <citation type="journal article" date="2023" name="Plant J.">
        <title>Genome sequences and population genomics provide insights into the demographic history, inbreeding, and mutation load of two 'living fossil' tree species of Dipteronia.</title>
        <authorList>
            <person name="Feng Y."/>
            <person name="Comes H.P."/>
            <person name="Chen J."/>
            <person name="Zhu S."/>
            <person name="Lu R."/>
            <person name="Zhang X."/>
            <person name="Li P."/>
            <person name="Qiu J."/>
            <person name="Olsen K.M."/>
            <person name="Qiu Y."/>
        </authorList>
    </citation>
    <scope>NUCLEOTIDE SEQUENCE</scope>
    <source>
        <strain evidence="1">KIB01</strain>
    </source>
</reference>
<organism evidence="1 2">
    <name type="scientific">Dipteronia dyeriana</name>
    <dbReference type="NCBI Taxonomy" id="168575"/>
    <lineage>
        <taxon>Eukaryota</taxon>
        <taxon>Viridiplantae</taxon>
        <taxon>Streptophyta</taxon>
        <taxon>Embryophyta</taxon>
        <taxon>Tracheophyta</taxon>
        <taxon>Spermatophyta</taxon>
        <taxon>Magnoliopsida</taxon>
        <taxon>eudicotyledons</taxon>
        <taxon>Gunneridae</taxon>
        <taxon>Pentapetalae</taxon>
        <taxon>rosids</taxon>
        <taxon>malvids</taxon>
        <taxon>Sapindales</taxon>
        <taxon>Sapindaceae</taxon>
        <taxon>Hippocastanoideae</taxon>
        <taxon>Acereae</taxon>
        <taxon>Dipteronia</taxon>
    </lineage>
</organism>
<name>A0AAD9TNI2_9ROSI</name>
<evidence type="ECO:0000313" key="1">
    <source>
        <dbReference type="EMBL" id="KAK2639236.1"/>
    </source>
</evidence>
<dbReference type="PANTHER" id="PTHR23335">
    <property type="entry name" value="CALMODULIN-BINDING TRANSCRIPTION ACTIVATOR CAMTA"/>
    <property type="match status" value="1"/>
</dbReference>
<evidence type="ECO:0000313" key="2">
    <source>
        <dbReference type="Proteomes" id="UP001280121"/>
    </source>
</evidence>
<accession>A0AAD9TNI2</accession>
<dbReference type="AlphaFoldDB" id="A0AAD9TNI2"/>
<protein>
    <submittedName>
        <fullName evidence="1">Uncharacterized protein</fullName>
    </submittedName>
</protein>
<gene>
    <name evidence="1" type="ORF">Ddye_027031</name>
</gene>
<dbReference type="Proteomes" id="UP001280121">
    <property type="component" value="Unassembled WGS sequence"/>
</dbReference>